<evidence type="ECO:0000313" key="1">
    <source>
        <dbReference type="EMBL" id="PCD26086.1"/>
    </source>
</evidence>
<dbReference type="AlphaFoldDB" id="A0A2H3G7S5"/>
<organism evidence="1 2">
    <name type="scientific">Fusarium oxysporum f. sp. radicis-cucumerinum</name>
    <dbReference type="NCBI Taxonomy" id="327505"/>
    <lineage>
        <taxon>Eukaryota</taxon>
        <taxon>Fungi</taxon>
        <taxon>Dikarya</taxon>
        <taxon>Ascomycota</taxon>
        <taxon>Pezizomycotina</taxon>
        <taxon>Sordariomycetes</taxon>
        <taxon>Hypocreomycetidae</taxon>
        <taxon>Hypocreales</taxon>
        <taxon>Nectriaceae</taxon>
        <taxon>Fusarium</taxon>
        <taxon>Fusarium oxysporum species complex</taxon>
    </lineage>
</organism>
<dbReference type="SUPFAM" id="SSF54427">
    <property type="entry name" value="NTF2-like"/>
    <property type="match status" value="1"/>
</dbReference>
<dbReference type="InterPro" id="IPR032710">
    <property type="entry name" value="NTF2-like_dom_sf"/>
</dbReference>
<comment type="caution">
    <text evidence="1">The sequence shown here is derived from an EMBL/GenBank/DDBJ whole genome shotgun (WGS) entry which is preliminary data.</text>
</comment>
<evidence type="ECO:0008006" key="3">
    <source>
        <dbReference type="Google" id="ProtNLM"/>
    </source>
</evidence>
<reference evidence="1 2" key="2">
    <citation type="journal article" date="2017" name="Sci. Rep.">
        <title>A mobile pathogenicity chromosome in Fusarium oxysporum for infection of multiple cucurbit species.</title>
        <authorList>
            <person name="van Dam P."/>
            <person name="Fokkens L."/>
            <person name="Ayukawa Y."/>
            <person name="van der Gragt M."/>
            <person name="Ter Horst A."/>
            <person name="Brankovics B."/>
            <person name="Houterman P.M."/>
            <person name="Arie T."/>
            <person name="Rep M."/>
        </authorList>
    </citation>
    <scope>NUCLEOTIDE SEQUENCE [LARGE SCALE GENOMIC DNA]</scope>
    <source>
        <strain evidence="1 2">Forc016</strain>
    </source>
</reference>
<dbReference type="Pfam" id="PF12893">
    <property type="entry name" value="Lumazine_bd_2"/>
    <property type="match status" value="1"/>
</dbReference>
<dbReference type="Proteomes" id="UP000219602">
    <property type="component" value="Chromosome 11"/>
</dbReference>
<dbReference type="InterPro" id="IPR039437">
    <property type="entry name" value="FrzH/put_lumazine-bd"/>
</dbReference>
<proteinExistence type="predicted"/>
<dbReference type="EMBL" id="MABQ02000009">
    <property type="protein sequence ID" value="PCD26086.1"/>
    <property type="molecule type" value="Genomic_DNA"/>
</dbReference>
<evidence type="ECO:0000313" key="2">
    <source>
        <dbReference type="Proteomes" id="UP000219602"/>
    </source>
</evidence>
<name>A0A2H3G7S5_FUSOX</name>
<sequence length="128" mass="13994">MSQNSKTIPIAEYEAVVSAVQHYVDYLIGASQESLDKAFHKDGTMTGWSPDGSLASGSYRALHAYFETYGPAKNLKTHTDVLGITPSTAVVRVDIEGAPDAPYTDFHTLLKIDGEWKIIAKAFHAYKS</sequence>
<dbReference type="Gene3D" id="3.10.450.50">
    <property type="match status" value="1"/>
</dbReference>
<reference evidence="1 2" key="1">
    <citation type="journal article" date="2016" name="Environ. Microbiol.">
        <title>Effector profiles distinguish formae speciales of Fusarium oxysporum.</title>
        <authorList>
            <person name="van Dam P."/>
            <person name="Fokkens L."/>
            <person name="Schmidt S.M."/>
            <person name="Linmans J.H."/>
            <person name="Kistler H.C."/>
            <person name="Ma L.J."/>
            <person name="Rep M."/>
        </authorList>
    </citation>
    <scope>NUCLEOTIDE SEQUENCE [LARGE SCALE GENOMIC DNA]</scope>
    <source>
        <strain evidence="1 2">Forc016</strain>
    </source>
</reference>
<protein>
    <recommendedName>
        <fullName evidence="3">Lumazine-binding protein</fullName>
    </recommendedName>
</protein>
<accession>A0A2H3G7S5</accession>
<gene>
    <name evidence="1" type="ORF">AU210_012518</name>
</gene>